<accession>A0A2S4PM75</accession>
<dbReference type="EMBL" id="PEDP01001850">
    <property type="protein sequence ID" value="POS83149.1"/>
    <property type="molecule type" value="Genomic_DNA"/>
</dbReference>
<proteinExistence type="predicted"/>
<evidence type="ECO:0000313" key="2">
    <source>
        <dbReference type="Proteomes" id="UP000237438"/>
    </source>
</evidence>
<protein>
    <submittedName>
        <fullName evidence="1">Uncharacterized protein</fullName>
    </submittedName>
</protein>
<evidence type="ECO:0000313" key="1">
    <source>
        <dbReference type="EMBL" id="POS83149.1"/>
    </source>
</evidence>
<organism evidence="1 2">
    <name type="scientific">Erysiphe pulchra</name>
    <dbReference type="NCBI Taxonomy" id="225359"/>
    <lineage>
        <taxon>Eukaryota</taxon>
        <taxon>Fungi</taxon>
        <taxon>Dikarya</taxon>
        <taxon>Ascomycota</taxon>
        <taxon>Pezizomycotina</taxon>
        <taxon>Leotiomycetes</taxon>
        <taxon>Erysiphales</taxon>
        <taxon>Erysiphaceae</taxon>
        <taxon>Erysiphe</taxon>
    </lineage>
</organism>
<reference evidence="1 2" key="1">
    <citation type="submission" date="2017-10" db="EMBL/GenBank/DDBJ databases">
        <title>Development of genomic resources for the powdery mildew, Erysiphe pulchra.</title>
        <authorList>
            <person name="Wadl P.A."/>
            <person name="Mack B.M."/>
            <person name="Moore G."/>
            <person name="Beltz S.B."/>
        </authorList>
    </citation>
    <scope>NUCLEOTIDE SEQUENCE [LARGE SCALE GENOMIC DNA]</scope>
    <source>
        <strain evidence="1">Cflorida</strain>
    </source>
</reference>
<keyword evidence="2" id="KW-1185">Reference proteome</keyword>
<dbReference type="AlphaFoldDB" id="A0A2S4PM75"/>
<comment type="caution">
    <text evidence="1">The sequence shown here is derived from an EMBL/GenBank/DDBJ whole genome shotgun (WGS) entry which is preliminary data.</text>
</comment>
<gene>
    <name evidence="1" type="ORF">EPUL_006454</name>
</gene>
<name>A0A2S4PM75_9PEZI</name>
<sequence length="350" mass="40602">MTALSYEATEKLRPYSGPLYGSTLSYMVWPILPQGSPHRSRAFLRQEETYQLVLNGNGNVIDMIVRLENNQYAKCWRVDKQQSETSINSVMDSNGYECGPEFIPDSTITESARIARKYSVKDYIYPSQYRGNLYSEDVGYKIWPIYYKTLVLSHNSFNQKVGSIYIVLDSTGQLKDVIAKTFEKNHIRCRRARKVSPATDANELSQTLAKLTRDGYICQDEFFHYDYLTSIREKVQKEAETKLSLPRYYTGAPFHTPCYLVPFKEKRKSFKEKRKSHRVEPMDKKYLVLAIDFRIMGVAMQVGKDFKRCERDKIPIDNQHRNIFLYSSEDILPNNIASAAEIAQYGRINS</sequence>
<dbReference type="Proteomes" id="UP000237438">
    <property type="component" value="Unassembled WGS sequence"/>
</dbReference>
<feature type="non-terminal residue" evidence="1">
    <location>
        <position position="350"/>
    </location>
</feature>